<reference evidence="2" key="1">
    <citation type="journal article" date="2020" name="Stud. Mycol.">
        <title>101 Dothideomycetes genomes: a test case for predicting lifestyles and emergence of pathogens.</title>
        <authorList>
            <person name="Haridas S."/>
            <person name="Albert R."/>
            <person name="Binder M."/>
            <person name="Bloem J."/>
            <person name="Labutti K."/>
            <person name="Salamov A."/>
            <person name="Andreopoulos B."/>
            <person name="Baker S."/>
            <person name="Barry K."/>
            <person name="Bills G."/>
            <person name="Bluhm B."/>
            <person name="Cannon C."/>
            <person name="Castanera R."/>
            <person name="Culley D."/>
            <person name="Daum C."/>
            <person name="Ezra D."/>
            <person name="Gonzalez J."/>
            <person name="Henrissat B."/>
            <person name="Kuo A."/>
            <person name="Liang C."/>
            <person name="Lipzen A."/>
            <person name="Lutzoni F."/>
            <person name="Magnuson J."/>
            <person name="Mondo S."/>
            <person name="Nolan M."/>
            <person name="Ohm R."/>
            <person name="Pangilinan J."/>
            <person name="Park H.-J."/>
            <person name="Ramirez L."/>
            <person name="Alfaro M."/>
            <person name="Sun H."/>
            <person name="Tritt A."/>
            <person name="Yoshinaga Y."/>
            <person name="Zwiers L.-H."/>
            <person name="Turgeon B."/>
            <person name="Goodwin S."/>
            <person name="Spatafora J."/>
            <person name="Crous P."/>
            <person name="Grigoriev I."/>
        </authorList>
    </citation>
    <scope>NUCLEOTIDE SEQUENCE</scope>
    <source>
        <strain evidence="2">CBS 107.79</strain>
    </source>
</reference>
<name>A0A6A5VEX5_9PLEO</name>
<evidence type="ECO:0000256" key="1">
    <source>
        <dbReference type="SAM" id="MobiDB-lite"/>
    </source>
</evidence>
<keyword evidence="3" id="KW-1185">Reference proteome</keyword>
<protein>
    <submittedName>
        <fullName evidence="2">Uncharacterized protein</fullName>
    </submittedName>
</protein>
<proteinExistence type="predicted"/>
<feature type="region of interest" description="Disordered" evidence="1">
    <location>
        <begin position="45"/>
        <end position="111"/>
    </location>
</feature>
<sequence>MEPSATIPMQLGFATTATPTFGLGFKGPFNAGISHSVYSVGAPFGLGNTENPKNPFPPKLSRPYPAKKPKKANTGIVSPARLQTPSSRGVEGAHIPSSIPRPRPRTVRGSNTLKIGKPKISVSQIDHHTFDHPATSKAGAIPSSIGNSPIFALWGSFGLKLKSKLIAAGKQLPTSVSRKNSLNVLWASLDPDVKEQILAAAQSLPTSSPEASVPTISDLVNECYLEWEDKSDRTANSLGGQIC</sequence>
<evidence type="ECO:0000313" key="3">
    <source>
        <dbReference type="Proteomes" id="UP000800036"/>
    </source>
</evidence>
<accession>A0A6A5VEX5</accession>
<dbReference type="AlphaFoldDB" id="A0A6A5VEX5"/>
<gene>
    <name evidence="2" type="ORF">BU23DRAFT_82964</name>
</gene>
<organism evidence="2 3">
    <name type="scientific">Bimuria novae-zelandiae CBS 107.79</name>
    <dbReference type="NCBI Taxonomy" id="1447943"/>
    <lineage>
        <taxon>Eukaryota</taxon>
        <taxon>Fungi</taxon>
        <taxon>Dikarya</taxon>
        <taxon>Ascomycota</taxon>
        <taxon>Pezizomycotina</taxon>
        <taxon>Dothideomycetes</taxon>
        <taxon>Pleosporomycetidae</taxon>
        <taxon>Pleosporales</taxon>
        <taxon>Massarineae</taxon>
        <taxon>Didymosphaeriaceae</taxon>
        <taxon>Bimuria</taxon>
    </lineage>
</organism>
<evidence type="ECO:0000313" key="2">
    <source>
        <dbReference type="EMBL" id="KAF1975348.1"/>
    </source>
</evidence>
<dbReference type="Proteomes" id="UP000800036">
    <property type="component" value="Unassembled WGS sequence"/>
</dbReference>
<dbReference type="EMBL" id="ML976671">
    <property type="protein sequence ID" value="KAF1975348.1"/>
    <property type="molecule type" value="Genomic_DNA"/>
</dbReference>